<dbReference type="EMBL" id="WUUQ01000002">
    <property type="protein sequence ID" value="MXQ73941.1"/>
    <property type="molecule type" value="Genomic_DNA"/>
</dbReference>
<evidence type="ECO:0000313" key="10">
    <source>
        <dbReference type="EMBL" id="MXQ73941.1"/>
    </source>
</evidence>
<keyword evidence="5" id="KW-0378">Hydrolase</keyword>
<dbReference type="Pfam" id="PF07687">
    <property type="entry name" value="M20_dimer"/>
    <property type="match status" value="1"/>
</dbReference>
<evidence type="ECO:0000259" key="9">
    <source>
        <dbReference type="Pfam" id="PF07687"/>
    </source>
</evidence>
<dbReference type="SUPFAM" id="SSF55031">
    <property type="entry name" value="Bacterial exopeptidase dimerisation domain"/>
    <property type="match status" value="1"/>
</dbReference>
<gene>
    <name evidence="10" type="primary">pepV</name>
    <name evidence="10" type="ORF">GSF08_08305</name>
</gene>
<dbReference type="NCBIfam" id="NF005591">
    <property type="entry name" value="PRK07318.1"/>
    <property type="match status" value="1"/>
</dbReference>
<sequence length="463" mass="51140">MKWLDEAKQYETSFIEDLRSLIRIPSLKNEAEAAKGMPFGKGCRDALDTMLEMGRREGFTVKDIDGYAGVIEFGEGEESVGVLGHLDIVPIGEGWSKDPLGGEIENGIMFGRGVLDDKGPGLAGFYALKLIKDSKIPLKRKIMLIYGCDEESGMACMHYYKEHAEIPTMGFVPDANFPLIYGEKGILVVDLKGKQKTVIESIHAGERPNIVIGKADAIIRGWNAHMNSVFQFYLDTNQLKGHVEQLDQERAHIFVEGKAAHAAMPYLGVNAALHILNFVGTAFHDKTCNSLYETLCDWQGKPCDIYKEGAVMGFLTMNTGVVELDENGIHVVIDIRYPNDTDKDTILKGIRDKLDAENLTFDLTLGNDKAPLYVDPNSKLVKTLEDTYRAYSQDQFTPIMTIGGGTYARNFDNFVAYGPEFPNPKPSDIFVGGPHQEDEGVHLDELMLSIGIYAAALEKLAGA</sequence>
<dbReference type="Proteomes" id="UP000434036">
    <property type="component" value="Unassembled WGS sequence"/>
</dbReference>
<dbReference type="InterPro" id="IPR002933">
    <property type="entry name" value="Peptidase_M20"/>
</dbReference>
<keyword evidence="7" id="KW-0224">Dipeptidase</keyword>
<evidence type="ECO:0000256" key="1">
    <source>
        <dbReference type="ARBA" id="ARBA00001947"/>
    </source>
</evidence>
<evidence type="ECO:0000256" key="6">
    <source>
        <dbReference type="ARBA" id="ARBA00022833"/>
    </source>
</evidence>
<dbReference type="GO" id="GO:0008270">
    <property type="term" value="F:zinc ion binding"/>
    <property type="evidence" value="ECO:0007669"/>
    <property type="project" value="InterPro"/>
</dbReference>
<dbReference type="PANTHER" id="PTHR43808">
    <property type="entry name" value="ACETYLORNITHINE DEACETYLASE"/>
    <property type="match status" value="1"/>
</dbReference>
<dbReference type="SUPFAM" id="SSF53187">
    <property type="entry name" value="Zn-dependent exopeptidases"/>
    <property type="match status" value="1"/>
</dbReference>
<reference evidence="10 11" key="1">
    <citation type="submission" date="2019-12" db="EMBL/GenBank/DDBJ databases">
        <authorList>
            <person name="Yang R."/>
        </authorList>
    </citation>
    <scope>NUCLEOTIDE SEQUENCE [LARGE SCALE GENOMIC DNA]</scope>
    <source>
        <strain evidence="10 11">DONG20-135</strain>
    </source>
</reference>
<proteinExistence type="inferred from homology"/>
<name>A0A6N8U7V7_9FIRM</name>
<evidence type="ECO:0000256" key="5">
    <source>
        <dbReference type="ARBA" id="ARBA00022801"/>
    </source>
</evidence>
<dbReference type="AlphaFoldDB" id="A0A6N8U7V7"/>
<keyword evidence="6" id="KW-0862">Zinc</keyword>
<feature type="domain" description="Peptidase M20 dimerisation" evidence="9">
    <location>
        <begin position="251"/>
        <end position="358"/>
    </location>
</feature>
<dbReference type="GO" id="GO:0006526">
    <property type="term" value="P:L-arginine biosynthetic process"/>
    <property type="evidence" value="ECO:0007669"/>
    <property type="project" value="TreeGrafter"/>
</dbReference>
<dbReference type="Gene3D" id="3.40.630.10">
    <property type="entry name" value="Zn peptidases"/>
    <property type="match status" value="1"/>
</dbReference>
<accession>A0A6N8U7V7</accession>
<dbReference type="GO" id="GO:0016805">
    <property type="term" value="F:dipeptidase activity"/>
    <property type="evidence" value="ECO:0007669"/>
    <property type="project" value="UniProtKB-KW"/>
</dbReference>
<evidence type="ECO:0000256" key="8">
    <source>
        <dbReference type="ARBA" id="ARBA00023049"/>
    </source>
</evidence>
<evidence type="ECO:0000256" key="4">
    <source>
        <dbReference type="ARBA" id="ARBA00022723"/>
    </source>
</evidence>
<dbReference type="GO" id="GO:0006508">
    <property type="term" value="P:proteolysis"/>
    <property type="evidence" value="ECO:0007669"/>
    <property type="project" value="UniProtKB-KW"/>
</dbReference>
<dbReference type="GO" id="GO:0008237">
    <property type="term" value="F:metallopeptidase activity"/>
    <property type="evidence" value="ECO:0007669"/>
    <property type="project" value="UniProtKB-KW"/>
</dbReference>
<evidence type="ECO:0000313" key="11">
    <source>
        <dbReference type="Proteomes" id="UP000434036"/>
    </source>
</evidence>
<keyword evidence="4" id="KW-0479">Metal-binding</keyword>
<comment type="cofactor">
    <cofactor evidence="1">
        <name>Zn(2+)</name>
        <dbReference type="ChEBI" id="CHEBI:29105"/>
    </cofactor>
</comment>
<dbReference type="PANTHER" id="PTHR43808:SF31">
    <property type="entry name" value="N-ACETYL-L-CITRULLINE DEACETYLASE"/>
    <property type="match status" value="1"/>
</dbReference>
<protein>
    <submittedName>
        <fullName evidence="10">Dipeptidase PepV</fullName>
    </submittedName>
</protein>
<evidence type="ECO:0000256" key="3">
    <source>
        <dbReference type="ARBA" id="ARBA00022670"/>
    </source>
</evidence>
<dbReference type="InterPro" id="IPR036264">
    <property type="entry name" value="Bact_exopeptidase_dim_dom"/>
</dbReference>
<dbReference type="NCBIfam" id="TIGR01887">
    <property type="entry name" value="dipeptidaselike"/>
    <property type="match status" value="1"/>
</dbReference>
<evidence type="ECO:0000256" key="7">
    <source>
        <dbReference type="ARBA" id="ARBA00022997"/>
    </source>
</evidence>
<comment type="similarity">
    <text evidence="2">Belongs to the peptidase M20A family.</text>
</comment>
<keyword evidence="8" id="KW-0482">Metalloprotease</keyword>
<dbReference type="InterPro" id="IPR010964">
    <property type="entry name" value="M20A_pepV-rel"/>
</dbReference>
<reference evidence="10 11" key="2">
    <citation type="submission" date="2020-01" db="EMBL/GenBank/DDBJ databases">
        <title>Clostridiaceae sp. nov. isolated from the gut of human by culturomics.</title>
        <authorList>
            <person name="Chang Y."/>
        </authorList>
    </citation>
    <scope>NUCLEOTIDE SEQUENCE [LARGE SCALE GENOMIC DNA]</scope>
    <source>
        <strain evidence="10 11">DONG20-135</strain>
    </source>
</reference>
<organism evidence="10 11">
    <name type="scientific">Copranaerobaculum intestinale</name>
    <dbReference type="NCBI Taxonomy" id="2692629"/>
    <lineage>
        <taxon>Bacteria</taxon>
        <taxon>Bacillati</taxon>
        <taxon>Bacillota</taxon>
        <taxon>Erysipelotrichia</taxon>
        <taxon>Erysipelotrichales</taxon>
        <taxon>Erysipelotrichaceae</taxon>
        <taxon>Copranaerobaculum</taxon>
    </lineage>
</organism>
<comment type="caution">
    <text evidence="10">The sequence shown here is derived from an EMBL/GenBank/DDBJ whole genome shotgun (WGS) entry which is preliminary data.</text>
</comment>
<keyword evidence="3" id="KW-0645">Protease</keyword>
<dbReference type="InterPro" id="IPR050072">
    <property type="entry name" value="Peptidase_M20A"/>
</dbReference>
<dbReference type="Gene3D" id="3.30.70.360">
    <property type="match status" value="2"/>
</dbReference>
<dbReference type="GO" id="GO:0008777">
    <property type="term" value="F:acetylornithine deacetylase activity"/>
    <property type="evidence" value="ECO:0007669"/>
    <property type="project" value="TreeGrafter"/>
</dbReference>
<dbReference type="Pfam" id="PF01546">
    <property type="entry name" value="Peptidase_M20"/>
    <property type="match status" value="1"/>
</dbReference>
<evidence type="ECO:0000256" key="2">
    <source>
        <dbReference type="ARBA" id="ARBA00006247"/>
    </source>
</evidence>
<dbReference type="InterPro" id="IPR011650">
    <property type="entry name" value="Peptidase_M20_dimer"/>
</dbReference>
<keyword evidence="11" id="KW-1185">Reference proteome</keyword>